<proteinExistence type="predicted"/>
<name>A0A0N1IKQ8_LEPSE</name>
<dbReference type="AlphaFoldDB" id="A0A0N1IKQ8"/>
<organism evidence="2 3">
    <name type="scientific">Leptomonas seymouri</name>
    <dbReference type="NCBI Taxonomy" id="5684"/>
    <lineage>
        <taxon>Eukaryota</taxon>
        <taxon>Discoba</taxon>
        <taxon>Euglenozoa</taxon>
        <taxon>Kinetoplastea</taxon>
        <taxon>Metakinetoplastina</taxon>
        <taxon>Trypanosomatida</taxon>
        <taxon>Trypanosomatidae</taxon>
        <taxon>Leishmaniinae</taxon>
        <taxon>Leptomonas</taxon>
    </lineage>
</organism>
<dbReference type="EMBL" id="LJSK01000128">
    <property type="protein sequence ID" value="KPI86500.1"/>
    <property type="molecule type" value="Genomic_DNA"/>
</dbReference>
<sequence>MSSTNSIAALTSYIEVPPAVPRFAPKKPNPARTGPIFLSSITTRGRHSSKQPLTPDSSTSSMKMSAASQAGDARATASRDDAWDEKSDGVSLPLSDSTPISARELAAREPASSCASSGRWSSNVSRPRTSHADADLISTNTTPTSAPHTSFTAHLRQCFALYDASKDKEGEHNLSNIEIHAEESQLATPRVVRALPRIYSARGLFPSSPSTSPASKSRSMSSVPAAASAETRIRMTSLRSKSVVKLVDPISPTVGKGSIAASRGVLDGATDDKVLEALSNELTELLQKADAAVEKLAENYFALRPEQLRYLTRMQQLISRASSVPELHRGELVSPPIVSPRISITNALGAAPESSAQSSDCLSHPPACRFLVRPPCSVTRE</sequence>
<comment type="caution">
    <text evidence="2">The sequence shown here is derived from an EMBL/GenBank/DDBJ whole genome shotgun (WGS) entry which is preliminary data.</text>
</comment>
<feature type="compositionally biased region" description="Low complexity" evidence="1">
    <location>
        <begin position="112"/>
        <end position="122"/>
    </location>
</feature>
<keyword evidence="3" id="KW-1185">Reference proteome</keyword>
<protein>
    <submittedName>
        <fullName evidence="2">Uncharacterized protein</fullName>
    </submittedName>
</protein>
<feature type="compositionally biased region" description="Basic and acidic residues" evidence="1">
    <location>
        <begin position="77"/>
        <end position="88"/>
    </location>
</feature>
<feature type="compositionally biased region" description="Low complexity" evidence="1">
    <location>
        <begin position="57"/>
        <end position="68"/>
    </location>
</feature>
<dbReference type="Proteomes" id="UP000038009">
    <property type="component" value="Unassembled WGS sequence"/>
</dbReference>
<accession>A0A0N1IKQ8</accession>
<evidence type="ECO:0000313" key="2">
    <source>
        <dbReference type="EMBL" id="KPI86500.1"/>
    </source>
</evidence>
<dbReference type="OMA" id="KPNTART"/>
<gene>
    <name evidence="2" type="ORF">ABL78_4440</name>
</gene>
<evidence type="ECO:0000313" key="3">
    <source>
        <dbReference type="Proteomes" id="UP000038009"/>
    </source>
</evidence>
<reference evidence="2 3" key="1">
    <citation type="journal article" date="2015" name="PLoS Pathog.">
        <title>Leptomonas seymouri: Adaptations to the Dixenous Life Cycle Analyzed by Genome Sequencing, Transcriptome Profiling and Co-infection with Leishmania donovani.</title>
        <authorList>
            <person name="Kraeva N."/>
            <person name="Butenko A."/>
            <person name="Hlavacova J."/>
            <person name="Kostygov A."/>
            <person name="Myskova J."/>
            <person name="Grybchuk D."/>
            <person name="Lestinova T."/>
            <person name="Votypka J."/>
            <person name="Volf P."/>
            <person name="Opperdoes F."/>
            <person name="Flegontov P."/>
            <person name="Lukes J."/>
            <person name="Yurchenko V."/>
        </authorList>
    </citation>
    <scope>NUCLEOTIDE SEQUENCE [LARGE SCALE GENOMIC DNA]</scope>
    <source>
        <strain evidence="2 3">ATCC 30220</strain>
    </source>
</reference>
<evidence type="ECO:0000256" key="1">
    <source>
        <dbReference type="SAM" id="MobiDB-lite"/>
    </source>
</evidence>
<feature type="compositionally biased region" description="Low complexity" evidence="1">
    <location>
        <begin position="206"/>
        <end position="224"/>
    </location>
</feature>
<dbReference type="VEuPathDB" id="TriTrypDB:Lsey_0128_0140"/>
<feature type="region of interest" description="Disordered" evidence="1">
    <location>
        <begin position="18"/>
        <end position="128"/>
    </location>
</feature>
<feature type="region of interest" description="Disordered" evidence="1">
    <location>
        <begin position="206"/>
        <end position="229"/>
    </location>
</feature>